<dbReference type="Proteomes" id="UP001204376">
    <property type="component" value="Unassembled WGS sequence"/>
</dbReference>
<comment type="similarity">
    <text evidence="2">Belongs to the class I fructose-bisphosphate aldolase family.</text>
</comment>
<dbReference type="EMBL" id="JANHOH010000002">
    <property type="protein sequence ID" value="MCQ6958745.1"/>
    <property type="molecule type" value="Genomic_DNA"/>
</dbReference>
<evidence type="ECO:0000256" key="4">
    <source>
        <dbReference type="ARBA" id="ARBA00023152"/>
    </source>
</evidence>
<dbReference type="InterPro" id="IPR013785">
    <property type="entry name" value="Aldolase_TIM"/>
</dbReference>
<dbReference type="InterPro" id="IPR000741">
    <property type="entry name" value="FBA_I"/>
</dbReference>
<dbReference type="GO" id="GO:0004332">
    <property type="term" value="F:fructose-bisphosphate aldolase activity"/>
    <property type="evidence" value="ECO:0007669"/>
    <property type="project" value="UniProtKB-EC"/>
</dbReference>
<proteinExistence type="inferred from homology"/>
<name>A0ABT1T2V0_9SPHI</name>
<dbReference type="SUPFAM" id="SSF51569">
    <property type="entry name" value="Aldolase"/>
    <property type="match status" value="1"/>
</dbReference>
<protein>
    <recommendedName>
        <fullName evidence="3">fructose-bisphosphate aldolase</fullName>
        <ecNumber evidence="3">4.1.2.13</ecNumber>
    </recommendedName>
    <alternativeName>
        <fullName evidence="6">Fructose-bisphosphate aldolase class I</fullName>
    </alternativeName>
</protein>
<accession>A0ABT1T2V0</accession>
<evidence type="ECO:0000256" key="3">
    <source>
        <dbReference type="ARBA" id="ARBA00013068"/>
    </source>
</evidence>
<evidence type="ECO:0000256" key="2">
    <source>
        <dbReference type="ARBA" id="ARBA00010387"/>
    </source>
</evidence>
<dbReference type="PANTHER" id="PTHR11627">
    <property type="entry name" value="FRUCTOSE-BISPHOSPHATE ALDOLASE"/>
    <property type="match status" value="1"/>
</dbReference>
<evidence type="ECO:0000256" key="5">
    <source>
        <dbReference type="ARBA" id="ARBA00023239"/>
    </source>
</evidence>
<evidence type="ECO:0000313" key="7">
    <source>
        <dbReference type="EMBL" id="MCQ6958745.1"/>
    </source>
</evidence>
<keyword evidence="8" id="KW-1185">Reference proteome</keyword>
<keyword evidence="5 7" id="KW-0456">Lyase</keyword>
<evidence type="ECO:0000313" key="8">
    <source>
        <dbReference type="Proteomes" id="UP001204376"/>
    </source>
</evidence>
<dbReference type="EC" id="4.1.2.13" evidence="3"/>
<keyword evidence="4" id="KW-0324">Glycolysis</keyword>
<dbReference type="Pfam" id="PF00274">
    <property type="entry name" value="Glycolytic"/>
    <property type="match status" value="1"/>
</dbReference>
<sequence length="344" mass="37236">MDQLNNQPLHQVAQALVSGGKGLLAMDESIPTCNARLRENGIPETALYRQKYRELIVTTSGLEEFISGAILSDETLTSSAAGSKPFAEMLTSRGIMAGIKVDQGTVPMAGVPGEKVTEGLDGLAVRLQNYRRYGVRFAKWRSVTHISTGSPSSAALHFNAQLLARYAAICQEASLVPIVEPEVLMTGAHSLELCHQVTRQFLFELFNALYEHRVDLRAILLKPNMVLPGTDSPDQSSDDEIALATLACLLDRVPAAVPGIVFLSGGQAAKAATKRLNALNQEGQLKGPWKLSFSFSRAILQPVLAYWKGQDQYLPGAQQILLHRSGCNSAACLGNYHPEEDIAP</sequence>
<reference evidence="7 8" key="1">
    <citation type="submission" date="2022-07" db="EMBL/GenBank/DDBJ databases">
        <title>Mucilaginibacter sp. JC4.</title>
        <authorList>
            <person name="Le V."/>
            <person name="Ko S.-R."/>
            <person name="Ahn C.-Y."/>
            <person name="Oh H.-M."/>
        </authorList>
    </citation>
    <scope>NUCLEOTIDE SEQUENCE [LARGE SCALE GENOMIC DNA]</scope>
    <source>
        <strain evidence="7 8">JC4</strain>
    </source>
</reference>
<organism evidence="7 8">
    <name type="scientific">Mucilaginibacter aquariorum</name>
    <dbReference type="NCBI Taxonomy" id="2967225"/>
    <lineage>
        <taxon>Bacteria</taxon>
        <taxon>Pseudomonadati</taxon>
        <taxon>Bacteroidota</taxon>
        <taxon>Sphingobacteriia</taxon>
        <taxon>Sphingobacteriales</taxon>
        <taxon>Sphingobacteriaceae</taxon>
        <taxon>Mucilaginibacter</taxon>
    </lineage>
</organism>
<comment type="pathway">
    <text evidence="1">Carbohydrate degradation; glycolysis; D-glyceraldehyde 3-phosphate and glycerone phosphate from D-glucose: step 4/4.</text>
</comment>
<comment type="caution">
    <text evidence="7">The sequence shown here is derived from an EMBL/GenBank/DDBJ whole genome shotgun (WGS) entry which is preliminary data.</text>
</comment>
<evidence type="ECO:0000256" key="6">
    <source>
        <dbReference type="ARBA" id="ARBA00029799"/>
    </source>
</evidence>
<evidence type="ECO:0000256" key="1">
    <source>
        <dbReference type="ARBA" id="ARBA00004714"/>
    </source>
</evidence>
<dbReference type="NCBIfam" id="NF033379">
    <property type="entry name" value="FrucBisAld_I"/>
    <property type="match status" value="1"/>
</dbReference>
<dbReference type="RefSeq" id="WP_256538942.1">
    <property type="nucleotide sequence ID" value="NZ_JANHOH010000002.1"/>
</dbReference>
<gene>
    <name evidence="7" type="ORF">NPE20_12285</name>
</gene>
<dbReference type="Gene3D" id="3.20.20.70">
    <property type="entry name" value="Aldolase class I"/>
    <property type="match status" value="1"/>
</dbReference>